<evidence type="ECO:0000313" key="2">
    <source>
        <dbReference type="EMBL" id="KAH9423560.1"/>
    </source>
</evidence>
<feature type="compositionally biased region" description="Low complexity" evidence="1">
    <location>
        <begin position="17"/>
        <end position="50"/>
    </location>
</feature>
<gene>
    <name evidence="2" type="ORF">DERP_003842</name>
</gene>
<reference evidence="2 3" key="2">
    <citation type="journal article" date="2022" name="Mol. Biol. Evol.">
        <title>Comparative Genomics Reveals Insights into the Divergent Evolution of Astigmatic Mites and Household Pest Adaptations.</title>
        <authorList>
            <person name="Xiong Q."/>
            <person name="Wan A.T."/>
            <person name="Liu X."/>
            <person name="Fung C.S."/>
            <person name="Xiao X."/>
            <person name="Malainual N."/>
            <person name="Hou J."/>
            <person name="Wang L."/>
            <person name="Wang M."/>
            <person name="Yang K.Y."/>
            <person name="Cui Y."/>
            <person name="Leung E.L."/>
            <person name="Nong W."/>
            <person name="Shin S.K."/>
            <person name="Au S.W."/>
            <person name="Jeong K.Y."/>
            <person name="Chew F.T."/>
            <person name="Hui J.H."/>
            <person name="Leung T.F."/>
            <person name="Tungtrongchitr A."/>
            <person name="Zhong N."/>
            <person name="Liu Z."/>
            <person name="Tsui S.K."/>
        </authorList>
    </citation>
    <scope>NUCLEOTIDE SEQUENCE [LARGE SCALE GENOMIC DNA]</scope>
    <source>
        <strain evidence="2">Derp</strain>
    </source>
</reference>
<feature type="compositionally biased region" description="Acidic residues" evidence="1">
    <location>
        <begin position="130"/>
        <end position="147"/>
    </location>
</feature>
<reference evidence="2 3" key="1">
    <citation type="journal article" date="2018" name="J. Allergy Clin. Immunol.">
        <title>High-quality assembly of Dermatophagoides pteronyssinus genome and transcriptome reveals a wide range of novel allergens.</title>
        <authorList>
            <person name="Liu X.Y."/>
            <person name="Yang K.Y."/>
            <person name="Wang M.Q."/>
            <person name="Kwok J.S."/>
            <person name="Zeng X."/>
            <person name="Yang Z."/>
            <person name="Xiao X.J."/>
            <person name="Lau C.P."/>
            <person name="Li Y."/>
            <person name="Huang Z.M."/>
            <person name="Ba J.G."/>
            <person name="Yim A.K."/>
            <person name="Ouyang C.Y."/>
            <person name="Ngai S.M."/>
            <person name="Chan T.F."/>
            <person name="Leung E.L."/>
            <person name="Liu L."/>
            <person name="Liu Z.G."/>
            <person name="Tsui S.K."/>
        </authorList>
    </citation>
    <scope>NUCLEOTIDE SEQUENCE [LARGE SCALE GENOMIC DNA]</scope>
    <source>
        <strain evidence="2">Derp</strain>
    </source>
</reference>
<comment type="caution">
    <text evidence="2">The sequence shown here is derived from an EMBL/GenBank/DDBJ whole genome shotgun (WGS) entry which is preliminary data.</text>
</comment>
<dbReference type="Proteomes" id="UP000887458">
    <property type="component" value="Unassembled WGS sequence"/>
</dbReference>
<feature type="non-terminal residue" evidence="2">
    <location>
        <position position="1"/>
    </location>
</feature>
<accession>A0ABQ8JLR6</accession>
<evidence type="ECO:0000313" key="3">
    <source>
        <dbReference type="Proteomes" id="UP000887458"/>
    </source>
</evidence>
<protein>
    <submittedName>
        <fullName evidence="2">Uncharacterized protein</fullName>
    </submittedName>
</protein>
<dbReference type="EMBL" id="NJHN03000032">
    <property type="protein sequence ID" value="KAH9423560.1"/>
    <property type="molecule type" value="Genomic_DNA"/>
</dbReference>
<organism evidence="2 3">
    <name type="scientific">Dermatophagoides pteronyssinus</name>
    <name type="common">European house dust mite</name>
    <dbReference type="NCBI Taxonomy" id="6956"/>
    <lineage>
        <taxon>Eukaryota</taxon>
        <taxon>Metazoa</taxon>
        <taxon>Ecdysozoa</taxon>
        <taxon>Arthropoda</taxon>
        <taxon>Chelicerata</taxon>
        <taxon>Arachnida</taxon>
        <taxon>Acari</taxon>
        <taxon>Acariformes</taxon>
        <taxon>Sarcoptiformes</taxon>
        <taxon>Astigmata</taxon>
        <taxon>Psoroptidia</taxon>
        <taxon>Analgoidea</taxon>
        <taxon>Pyroglyphidae</taxon>
        <taxon>Dermatophagoidinae</taxon>
        <taxon>Dermatophagoides</taxon>
    </lineage>
</organism>
<sequence length="351" mass="38955">DAMPPQPPKGDNRKVISKTISSSQSTKLAKSADSTSIASTSSSISSLSASQPPPQQRKQSDGAPVIPLKFMNKPTDPETINIVIEAVRALKGNITKETRADVEYALTVLQSENMQLKRKINKIRNKREDTENEDEEESDEDDSDDDDIESIEVSQLKQEVSNLRQEVQSMKDLMKSQFEKLQHMFQQSAEVKTKQPSTFAQILQQSVVPSQQTAPQPIKPLFATVVSLSDKDNIDTNKTISELKAKLDPTSAPIFPSKCVKLSNGKVKINFSDQTLKDQFVQTIAKVKTLKAEEPKDTLAQSMKNFNHLIANRVDELGIGVQDLIIPRFLKNQSETSKGVSQYCYSSPSSD</sequence>
<feature type="region of interest" description="Disordered" evidence="1">
    <location>
        <begin position="1"/>
        <end position="76"/>
    </location>
</feature>
<keyword evidence="3" id="KW-1185">Reference proteome</keyword>
<name>A0ABQ8JLR6_DERPT</name>
<proteinExistence type="predicted"/>
<evidence type="ECO:0000256" key="1">
    <source>
        <dbReference type="SAM" id="MobiDB-lite"/>
    </source>
</evidence>
<feature type="region of interest" description="Disordered" evidence="1">
    <location>
        <begin position="126"/>
        <end position="147"/>
    </location>
</feature>